<evidence type="ECO:0000256" key="6">
    <source>
        <dbReference type="ARBA" id="ARBA00022777"/>
    </source>
</evidence>
<accession>D2PUU9</accession>
<sequence>MGGFAEVRALAERNRSLRDVAAAVAVGAVCAAIQASRAQFSDRSPDLASWGWLVLMTVPLVWRRRAPAVVFWLVFGLAWGAELVGVDTAATVVMPMVAIYTVARHGTRRRLVPALVAVEATVLTVTLVEQAAWGSAVGVTAIVAVVILFALNLRTREAYLAQLEERAARLARDRDQQARLAVSAERTRIAREVHDIVAHNVAVMIALADGAAYTATRSPERAADTMTKVSATGRQALGEMRRLLGLLREGETAGAEDELVARPSDVLRSGDVLSPQPGVDDIDLLLDQVRTAGLRVSLIREGDLGRWGPGAGLAVYRIVQEALTNTLKHAGRRARAEVRIRCTEEDLELMITDDGAGRQARTDAADERSGGHGLAGIAERAASYGGELEAGPTAVGGWCVWARLRTDDRVAG</sequence>
<evidence type="ECO:0000313" key="14">
    <source>
        <dbReference type="EMBL" id="ADB31415.1"/>
    </source>
</evidence>
<dbReference type="InterPro" id="IPR050482">
    <property type="entry name" value="Sensor_HK_TwoCompSys"/>
</dbReference>
<evidence type="ECO:0000259" key="13">
    <source>
        <dbReference type="Pfam" id="PF23539"/>
    </source>
</evidence>
<evidence type="ECO:0000256" key="2">
    <source>
        <dbReference type="ARBA" id="ARBA00012438"/>
    </source>
</evidence>
<protein>
    <recommendedName>
        <fullName evidence="2">histidine kinase</fullName>
        <ecNumber evidence="2">2.7.13.3</ecNumber>
    </recommendedName>
</protein>
<dbReference type="HOGENOM" id="CLU_000445_20_1_11"/>
<evidence type="ECO:0000256" key="7">
    <source>
        <dbReference type="ARBA" id="ARBA00022840"/>
    </source>
</evidence>
<dbReference type="KEGG" id="kfl:Kfla_2339"/>
<evidence type="ECO:0000259" key="11">
    <source>
        <dbReference type="Pfam" id="PF02518"/>
    </source>
</evidence>
<reference evidence="14 15" key="2">
    <citation type="journal article" date="2010" name="Stand. Genomic Sci.">
        <title>Complete genome sequence of Kribbella flavida type strain (IFO 14399).</title>
        <authorList>
            <person name="Pukall R."/>
            <person name="Lapidus A."/>
            <person name="Glavina Del Rio T."/>
            <person name="Copeland A."/>
            <person name="Tice H."/>
            <person name="Cheng J.-F."/>
            <person name="Lucas S."/>
            <person name="Chen F."/>
            <person name="Nolan M."/>
            <person name="LaButti K."/>
            <person name="Pati A."/>
            <person name="Ivanova N."/>
            <person name="Mavrommatis K."/>
            <person name="Mikhailova N."/>
            <person name="Pitluck S."/>
            <person name="Bruce D."/>
            <person name="Goodwin L."/>
            <person name="Land M."/>
            <person name="Hauser L."/>
            <person name="Chang Y.-J."/>
            <person name="Jeffries C.D."/>
            <person name="Chen A."/>
            <person name="Palaniappan K."/>
            <person name="Chain P."/>
            <person name="Rohde M."/>
            <person name="Goeker M."/>
            <person name="Bristow J."/>
            <person name="Eisen J.A."/>
            <person name="Markowitz V."/>
            <person name="Hugenholtz P."/>
            <person name="Kyrpides N.C."/>
            <person name="Klenk H.-P."/>
            <person name="Brettin T."/>
        </authorList>
    </citation>
    <scope>NUCLEOTIDE SEQUENCE [LARGE SCALE GENOMIC DNA]</scope>
    <source>
        <strain evidence="15">DSM 17836 / JCM 10339 / NBRC 14399</strain>
    </source>
</reference>
<feature type="domain" description="Signal transduction histidine kinase subgroup 3 dimerisation and phosphoacceptor" evidence="12">
    <location>
        <begin position="185"/>
        <end position="250"/>
    </location>
</feature>
<evidence type="ECO:0000256" key="5">
    <source>
        <dbReference type="ARBA" id="ARBA00022741"/>
    </source>
</evidence>
<dbReference type="GO" id="GO:0005524">
    <property type="term" value="F:ATP binding"/>
    <property type="evidence" value="ECO:0007669"/>
    <property type="project" value="UniProtKB-KW"/>
</dbReference>
<evidence type="ECO:0000256" key="8">
    <source>
        <dbReference type="ARBA" id="ARBA00023012"/>
    </source>
</evidence>
<keyword evidence="10" id="KW-0472">Membrane</keyword>
<dbReference type="RefSeq" id="WP_012919971.1">
    <property type="nucleotide sequence ID" value="NC_013729.1"/>
</dbReference>
<evidence type="ECO:0000256" key="3">
    <source>
        <dbReference type="ARBA" id="ARBA00022553"/>
    </source>
</evidence>
<dbReference type="CDD" id="cd16917">
    <property type="entry name" value="HATPase_UhpB-NarQ-NarX-like"/>
    <property type="match status" value="1"/>
</dbReference>
<dbReference type="EC" id="2.7.13.3" evidence="2"/>
<feature type="domain" description="Histidine kinase/HSP90-like ATPase" evidence="11">
    <location>
        <begin position="313"/>
        <end position="406"/>
    </location>
</feature>
<keyword evidence="15" id="KW-1185">Reference proteome</keyword>
<organism evidence="14 15">
    <name type="scientific">Kribbella flavida (strain DSM 17836 / JCM 10339 / NBRC 14399)</name>
    <dbReference type="NCBI Taxonomy" id="479435"/>
    <lineage>
        <taxon>Bacteria</taxon>
        <taxon>Bacillati</taxon>
        <taxon>Actinomycetota</taxon>
        <taxon>Actinomycetes</taxon>
        <taxon>Propionibacteriales</taxon>
        <taxon>Kribbellaceae</taxon>
        <taxon>Kribbella</taxon>
    </lineage>
</organism>
<dbReference type="InterPro" id="IPR055558">
    <property type="entry name" value="DUF7134"/>
</dbReference>
<dbReference type="STRING" id="479435.Kfla_2339"/>
<dbReference type="Pfam" id="PF07730">
    <property type="entry name" value="HisKA_3"/>
    <property type="match status" value="1"/>
</dbReference>
<keyword evidence="9" id="KW-0175">Coiled coil</keyword>
<dbReference type="PANTHER" id="PTHR24421">
    <property type="entry name" value="NITRATE/NITRITE SENSOR PROTEIN NARX-RELATED"/>
    <property type="match status" value="1"/>
</dbReference>
<name>D2PUU9_KRIFD</name>
<keyword evidence="4" id="KW-0808">Transferase</keyword>
<keyword evidence="6 14" id="KW-0418">Kinase</keyword>
<keyword evidence="3" id="KW-0597">Phosphoprotein</keyword>
<evidence type="ECO:0000259" key="12">
    <source>
        <dbReference type="Pfam" id="PF07730"/>
    </source>
</evidence>
<dbReference type="InterPro" id="IPR036890">
    <property type="entry name" value="HATPase_C_sf"/>
</dbReference>
<keyword evidence="7" id="KW-0067">ATP-binding</keyword>
<dbReference type="InterPro" id="IPR003594">
    <property type="entry name" value="HATPase_dom"/>
</dbReference>
<feature type="transmembrane region" description="Helical" evidence="10">
    <location>
        <begin position="69"/>
        <end position="99"/>
    </location>
</feature>
<evidence type="ECO:0000256" key="4">
    <source>
        <dbReference type="ARBA" id="ARBA00022679"/>
    </source>
</evidence>
<keyword evidence="10" id="KW-0812">Transmembrane</keyword>
<keyword evidence="10" id="KW-1133">Transmembrane helix</keyword>
<keyword evidence="8" id="KW-0902">Two-component regulatory system</keyword>
<feature type="transmembrane region" description="Helical" evidence="10">
    <location>
        <begin position="20"/>
        <end position="40"/>
    </location>
</feature>
<evidence type="ECO:0000256" key="1">
    <source>
        <dbReference type="ARBA" id="ARBA00000085"/>
    </source>
</evidence>
<evidence type="ECO:0000256" key="10">
    <source>
        <dbReference type="SAM" id="Phobius"/>
    </source>
</evidence>
<feature type="coiled-coil region" evidence="9">
    <location>
        <begin position="153"/>
        <end position="180"/>
    </location>
</feature>
<proteinExistence type="predicted"/>
<dbReference type="eggNOG" id="COG4585">
    <property type="taxonomic scope" value="Bacteria"/>
</dbReference>
<feature type="transmembrane region" description="Helical" evidence="10">
    <location>
        <begin position="47"/>
        <end position="63"/>
    </location>
</feature>
<evidence type="ECO:0000256" key="9">
    <source>
        <dbReference type="SAM" id="Coils"/>
    </source>
</evidence>
<dbReference type="EMBL" id="CP001736">
    <property type="protein sequence ID" value="ADB31415.1"/>
    <property type="molecule type" value="Genomic_DNA"/>
</dbReference>
<dbReference type="GO" id="GO:0046983">
    <property type="term" value="F:protein dimerization activity"/>
    <property type="evidence" value="ECO:0007669"/>
    <property type="project" value="InterPro"/>
</dbReference>
<comment type="catalytic activity">
    <reaction evidence="1">
        <text>ATP + protein L-histidine = ADP + protein N-phospho-L-histidine.</text>
        <dbReference type="EC" id="2.7.13.3"/>
    </reaction>
</comment>
<dbReference type="Gene3D" id="3.30.565.10">
    <property type="entry name" value="Histidine kinase-like ATPase, C-terminal domain"/>
    <property type="match status" value="1"/>
</dbReference>
<dbReference type="GO" id="GO:0016020">
    <property type="term" value="C:membrane"/>
    <property type="evidence" value="ECO:0007669"/>
    <property type="project" value="InterPro"/>
</dbReference>
<feature type="domain" description="DUF7134" evidence="13">
    <location>
        <begin position="9"/>
        <end position="149"/>
    </location>
</feature>
<reference evidence="15" key="1">
    <citation type="submission" date="2009-09" db="EMBL/GenBank/DDBJ databases">
        <title>The complete genome of Kribbella flavida DSM 17836.</title>
        <authorList>
            <consortium name="US DOE Joint Genome Institute (JGI-PGF)"/>
            <person name="Lucas S."/>
            <person name="Copeland A."/>
            <person name="Lapidus A."/>
            <person name="Glavina del Rio T."/>
            <person name="Dalin E."/>
            <person name="Tice H."/>
            <person name="Bruce D."/>
            <person name="Goodwin L."/>
            <person name="Pitluck S."/>
            <person name="Kyrpides N."/>
            <person name="Mavromatis K."/>
            <person name="Ivanova N."/>
            <person name="Saunders E."/>
            <person name="Brettin T."/>
            <person name="Detter J.C."/>
            <person name="Han C."/>
            <person name="Larimer F."/>
            <person name="Land M."/>
            <person name="Hauser L."/>
            <person name="Markowitz V."/>
            <person name="Cheng J.-F."/>
            <person name="Hugenholtz P."/>
            <person name="Woyke T."/>
            <person name="Wu D."/>
            <person name="Pukall R."/>
            <person name="Klenk H.-P."/>
            <person name="Eisen J.A."/>
        </authorList>
    </citation>
    <scope>NUCLEOTIDE SEQUENCE [LARGE SCALE GENOMIC DNA]</scope>
    <source>
        <strain evidence="15">DSM 17836 / JCM 10339 / NBRC 14399</strain>
    </source>
</reference>
<gene>
    <name evidence="14" type="ordered locus">Kfla_2339</name>
</gene>
<dbReference type="GO" id="GO:0000155">
    <property type="term" value="F:phosphorelay sensor kinase activity"/>
    <property type="evidence" value="ECO:0007669"/>
    <property type="project" value="InterPro"/>
</dbReference>
<feature type="transmembrane region" description="Helical" evidence="10">
    <location>
        <begin position="134"/>
        <end position="153"/>
    </location>
</feature>
<dbReference type="InterPro" id="IPR011712">
    <property type="entry name" value="Sig_transdc_His_kin_sub3_dim/P"/>
</dbReference>
<evidence type="ECO:0000313" key="15">
    <source>
        <dbReference type="Proteomes" id="UP000007967"/>
    </source>
</evidence>
<dbReference type="SUPFAM" id="SSF55874">
    <property type="entry name" value="ATPase domain of HSP90 chaperone/DNA topoisomerase II/histidine kinase"/>
    <property type="match status" value="1"/>
</dbReference>
<dbReference type="Pfam" id="PF02518">
    <property type="entry name" value="HATPase_c"/>
    <property type="match status" value="1"/>
</dbReference>
<dbReference type="Pfam" id="PF23539">
    <property type="entry name" value="DUF7134"/>
    <property type="match status" value="1"/>
</dbReference>
<dbReference type="PANTHER" id="PTHR24421:SF10">
    <property type="entry name" value="NITRATE_NITRITE SENSOR PROTEIN NARQ"/>
    <property type="match status" value="1"/>
</dbReference>
<dbReference type="Proteomes" id="UP000007967">
    <property type="component" value="Chromosome"/>
</dbReference>
<dbReference type="Gene3D" id="1.20.5.1930">
    <property type="match status" value="1"/>
</dbReference>
<keyword evidence="5" id="KW-0547">Nucleotide-binding</keyword>
<dbReference type="OrthoDB" id="227596at2"/>
<dbReference type="AlphaFoldDB" id="D2PUU9"/>